<feature type="transmembrane region" description="Helical" evidence="2">
    <location>
        <begin position="330"/>
        <end position="348"/>
    </location>
</feature>
<feature type="transmembrane region" description="Helical" evidence="2">
    <location>
        <begin position="140"/>
        <end position="159"/>
    </location>
</feature>
<feature type="transmembrane region" description="Helical" evidence="2">
    <location>
        <begin position="6"/>
        <end position="23"/>
    </location>
</feature>
<feature type="transmembrane region" description="Helical" evidence="2">
    <location>
        <begin position="35"/>
        <end position="56"/>
    </location>
</feature>
<dbReference type="OrthoDB" id="4595623at2"/>
<dbReference type="InterPro" id="IPR057697">
    <property type="entry name" value="DUF7937"/>
</dbReference>
<feature type="transmembrane region" description="Helical" evidence="2">
    <location>
        <begin position="294"/>
        <end position="318"/>
    </location>
</feature>
<organism evidence="4 5">
    <name type="scientific">Mycobacterium decipiens</name>
    <dbReference type="NCBI Taxonomy" id="1430326"/>
    <lineage>
        <taxon>Bacteria</taxon>
        <taxon>Bacillati</taxon>
        <taxon>Actinomycetota</taxon>
        <taxon>Actinomycetes</taxon>
        <taxon>Mycobacteriales</taxon>
        <taxon>Mycobacteriaceae</taxon>
        <taxon>Mycobacterium</taxon>
    </lineage>
</organism>
<keyword evidence="2" id="KW-1133">Transmembrane helix</keyword>
<keyword evidence="2" id="KW-0812">Transmembrane</keyword>
<sequence length="508" mass="53582">MVVDLTAGVLLVLALFFPWNLYFGFRIPDSNPNLLALLLAVTLLSLASLAIALFGPRLNPALVGRLRLGLNVPYLLLVLGFVVFDAIQTIRSGGTVNVPGGVGPGGWLGITGALLSAQPMLVSAATDEDGRGRWLRAAQILGYASMFGAALSTGFNLSWRVKYALQPAAGASGFGKQNLAVIDTAVVYGVVALVAVVVASRWLLRATEAHRLSTVALGASTLAAGIIVWSLPIGREIDAFHGIAQNTSTAGVGYEGYLAWAAAAAIFAPLTLFRSPTTPPIDKAVWRAAARNGLLLIAVWCVGSVAMRLTDLLVAVMLNYPFSRYDSMTLAAFDLAAAVLAIWIRVNLATETLPGRLISALCGFLFMLTVSRVIVGIVLAPRFQASPGASPNPVYGNNLAQQITSIFDVVLCGLALGILAAAIVIGRRRRPPQRPRHPRRPRRPGRIGAPAAAPVPSAAQTTRITAAGTADSHTTVLSRPAGSPRIFRSAEPTQQVRPKIYRPPDDSS</sequence>
<keyword evidence="5" id="KW-1185">Reference proteome</keyword>
<feature type="transmembrane region" description="Helical" evidence="2">
    <location>
        <begin position="360"/>
        <end position="383"/>
    </location>
</feature>
<reference evidence="4 5" key="1">
    <citation type="submission" date="2017-04" db="EMBL/GenBank/DDBJ databases">
        <title>The new phylogeny of genus Mycobacterium.</title>
        <authorList>
            <person name="Tortoli E."/>
            <person name="Trovato A."/>
            <person name="Cirillo D.M."/>
        </authorList>
    </citation>
    <scope>NUCLEOTIDE SEQUENCE [LARGE SCALE GENOMIC DNA]</scope>
    <source>
        <strain evidence="4 5">TBL 1200985</strain>
    </source>
</reference>
<dbReference type="Proteomes" id="UP000193247">
    <property type="component" value="Unassembled WGS sequence"/>
</dbReference>
<accession>A0A1X2LZN0</accession>
<feature type="transmembrane region" description="Helical" evidence="2">
    <location>
        <begin position="215"/>
        <end position="234"/>
    </location>
</feature>
<feature type="region of interest" description="Disordered" evidence="1">
    <location>
        <begin position="429"/>
        <end position="508"/>
    </location>
</feature>
<comment type="caution">
    <text evidence="4">The sequence shown here is derived from an EMBL/GenBank/DDBJ whole genome shotgun (WGS) entry which is preliminary data.</text>
</comment>
<feature type="compositionally biased region" description="Low complexity" evidence="1">
    <location>
        <begin position="446"/>
        <end position="459"/>
    </location>
</feature>
<protein>
    <recommendedName>
        <fullName evidence="3">DUF7937 domain-containing protein</fullName>
    </recommendedName>
</protein>
<evidence type="ECO:0000313" key="4">
    <source>
        <dbReference type="EMBL" id="OSC42750.1"/>
    </source>
</evidence>
<dbReference type="Pfam" id="PF25592">
    <property type="entry name" value="DUF7937"/>
    <property type="match status" value="1"/>
</dbReference>
<feature type="transmembrane region" description="Helical" evidence="2">
    <location>
        <begin position="179"/>
        <end position="203"/>
    </location>
</feature>
<keyword evidence="2" id="KW-0472">Membrane</keyword>
<dbReference type="AlphaFoldDB" id="A0A1X2LZN0"/>
<feature type="transmembrane region" description="Helical" evidence="2">
    <location>
        <begin position="403"/>
        <end position="426"/>
    </location>
</feature>
<feature type="transmembrane region" description="Helical" evidence="2">
    <location>
        <begin position="68"/>
        <end position="87"/>
    </location>
</feature>
<dbReference type="EMBL" id="NCXP01000002">
    <property type="protein sequence ID" value="OSC42750.1"/>
    <property type="molecule type" value="Genomic_DNA"/>
</dbReference>
<feature type="transmembrane region" description="Helical" evidence="2">
    <location>
        <begin position="254"/>
        <end position="273"/>
    </location>
</feature>
<gene>
    <name evidence="4" type="ORF">B8W66_03225</name>
</gene>
<feature type="domain" description="DUF7937" evidence="3">
    <location>
        <begin position="2"/>
        <end position="425"/>
    </location>
</feature>
<evidence type="ECO:0000256" key="2">
    <source>
        <dbReference type="SAM" id="Phobius"/>
    </source>
</evidence>
<proteinExistence type="predicted"/>
<evidence type="ECO:0000259" key="3">
    <source>
        <dbReference type="Pfam" id="PF25592"/>
    </source>
</evidence>
<feature type="compositionally biased region" description="Basic residues" evidence="1">
    <location>
        <begin position="429"/>
        <end position="445"/>
    </location>
</feature>
<evidence type="ECO:0000313" key="5">
    <source>
        <dbReference type="Proteomes" id="UP000193247"/>
    </source>
</evidence>
<evidence type="ECO:0000256" key="1">
    <source>
        <dbReference type="SAM" id="MobiDB-lite"/>
    </source>
</evidence>
<name>A0A1X2LZN0_9MYCO</name>